<proteinExistence type="inferred from homology"/>
<accession>G9WZL0</accession>
<evidence type="ECO:0000256" key="4">
    <source>
        <dbReference type="ARBA" id="ARBA00022475"/>
    </source>
</evidence>
<dbReference type="GO" id="GO:0015818">
    <property type="term" value="P:isoleucine transport"/>
    <property type="evidence" value="ECO:0007669"/>
    <property type="project" value="TreeGrafter"/>
</dbReference>
<dbReference type="GO" id="GO:0005304">
    <property type="term" value="F:L-valine transmembrane transporter activity"/>
    <property type="evidence" value="ECO:0007669"/>
    <property type="project" value="TreeGrafter"/>
</dbReference>
<feature type="transmembrane region" description="Helical" evidence="9">
    <location>
        <begin position="187"/>
        <end position="207"/>
    </location>
</feature>
<feature type="transmembrane region" description="Helical" evidence="9">
    <location>
        <begin position="310"/>
        <end position="327"/>
    </location>
</feature>
<keyword evidence="4" id="KW-1003">Cell membrane</keyword>
<dbReference type="AlphaFoldDB" id="G9WZL0"/>
<evidence type="ECO:0000313" key="10">
    <source>
        <dbReference type="EMBL" id="EHL15897.1"/>
    </source>
</evidence>
<keyword evidence="8 9" id="KW-0472">Membrane</keyword>
<feature type="transmembrane region" description="Helical" evidence="9">
    <location>
        <begin position="399"/>
        <end position="416"/>
    </location>
</feature>
<dbReference type="NCBIfam" id="TIGR00796">
    <property type="entry name" value="livcs"/>
    <property type="match status" value="1"/>
</dbReference>
<comment type="subcellular location">
    <subcellularLocation>
        <location evidence="1 9">Cell membrane</location>
        <topology evidence="1 9">Multi-pass membrane protein</topology>
    </subcellularLocation>
</comment>
<keyword evidence="5 9" id="KW-0812">Transmembrane</keyword>
<evidence type="ECO:0000256" key="2">
    <source>
        <dbReference type="ARBA" id="ARBA00008540"/>
    </source>
</evidence>
<comment type="caution">
    <text evidence="10">The sequence shown here is derived from an EMBL/GenBank/DDBJ whole genome shotgun (WGS) entry which is preliminary data.</text>
</comment>
<dbReference type="InterPro" id="IPR004685">
    <property type="entry name" value="Brnchd-chn_aa_trnsp_Livcs"/>
</dbReference>
<dbReference type="Pfam" id="PF05525">
    <property type="entry name" value="Branch_AA_trans"/>
    <property type="match status" value="1"/>
</dbReference>
<reference evidence="10 11" key="1">
    <citation type="submission" date="2011-08" db="EMBL/GenBank/DDBJ databases">
        <title>The Genome Sequence of Eubacteriaceae bacterium ACC19a.</title>
        <authorList>
            <consortium name="The Broad Institute Genome Sequencing Platform"/>
            <person name="Earl A."/>
            <person name="Ward D."/>
            <person name="Feldgarden M."/>
            <person name="Gevers D."/>
            <person name="Sizova M."/>
            <person name="Hazen A."/>
            <person name="Epstein S."/>
            <person name="Young S.K."/>
            <person name="Zeng Q."/>
            <person name="Gargeya S."/>
            <person name="Fitzgerald M."/>
            <person name="Haas B."/>
            <person name="Abouelleil A."/>
            <person name="Alvarado L."/>
            <person name="Arachchi H.M."/>
            <person name="Berlin A."/>
            <person name="Brown A."/>
            <person name="Chapman S.B."/>
            <person name="Chen Z."/>
            <person name="Dunbar C."/>
            <person name="Freedman E."/>
            <person name="Gearin G."/>
            <person name="Gellesch M."/>
            <person name="Goldberg J."/>
            <person name="Griggs A."/>
            <person name="Gujja S."/>
            <person name="Heiman D."/>
            <person name="Howarth C."/>
            <person name="Larson L."/>
            <person name="Lui A."/>
            <person name="MacDonald P.J.P."/>
            <person name="Montmayeur A."/>
            <person name="Murphy C."/>
            <person name="Neiman D."/>
            <person name="Pearson M."/>
            <person name="Priest M."/>
            <person name="Roberts A."/>
            <person name="Saif S."/>
            <person name="Shea T."/>
            <person name="Shenoy N."/>
            <person name="Sisk P."/>
            <person name="Stolte C."/>
            <person name="Sykes S."/>
            <person name="Wortman J."/>
            <person name="Nusbaum C."/>
            <person name="Birren B."/>
        </authorList>
    </citation>
    <scope>NUCLEOTIDE SEQUENCE [LARGE SCALE GENOMIC DNA]</scope>
    <source>
        <strain evidence="10 11">ACC19a</strain>
    </source>
</reference>
<evidence type="ECO:0000256" key="5">
    <source>
        <dbReference type="ARBA" id="ARBA00022692"/>
    </source>
</evidence>
<dbReference type="RefSeq" id="WP_009525840.1">
    <property type="nucleotide sequence ID" value="NZ_JH414557.1"/>
</dbReference>
<dbReference type="HOGENOM" id="CLU_036807_0_2_9"/>
<feature type="transmembrane region" description="Helical" evidence="9">
    <location>
        <begin position="273"/>
        <end position="298"/>
    </location>
</feature>
<dbReference type="EMBL" id="AFZE01000008">
    <property type="protein sequence ID" value="EHL15897.1"/>
    <property type="molecule type" value="Genomic_DNA"/>
</dbReference>
<keyword evidence="7 9" id="KW-1133">Transmembrane helix</keyword>
<dbReference type="BioCyc" id="EBAC796937-HMP:GMGH-1616-MONOMER"/>
<dbReference type="GO" id="GO:0005886">
    <property type="term" value="C:plasma membrane"/>
    <property type="evidence" value="ECO:0007669"/>
    <property type="project" value="UniProtKB-SubCell"/>
</dbReference>
<feature type="transmembrane region" description="Helical" evidence="9">
    <location>
        <begin position="219"/>
        <end position="241"/>
    </location>
</feature>
<dbReference type="Proteomes" id="UP000006437">
    <property type="component" value="Unassembled WGS sequence"/>
</dbReference>
<evidence type="ECO:0000256" key="7">
    <source>
        <dbReference type="ARBA" id="ARBA00022989"/>
    </source>
</evidence>
<dbReference type="GO" id="GO:0015190">
    <property type="term" value="F:L-leucine transmembrane transporter activity"/>
    <property type="evidence" value="ECO:0007669"/>
    <property type="project" value="TreeGrafter"/>
</dbReference>
<feature type="transmembrane region" description="Helical" evidence="9">
    <location>
        <begin position="333"/>
        <end position="353"/>
    </location>
</feature>
<feature type="transmembrane region" description="Helical" evidence="9">
    <location>
        <begin position="146"/>
        <end position="167"/>
    </location>
</feature>
<keyword evidence="6 9" id="KW-0029">Amino-acid transport</keyword>
<gene>
    <name evidence="10" type="ORF">HMPREF9629_01611</name>
</gene>
<evidence type="ECO:0000256" key="8">
    <source>
        <dbReference type="ARBA" id="ARBA00023136"/>
    </source>
</evidence>
<protein>
    <recommendedName>
        <fullName evidence="9">Branched-chain amino acid transport system carrier protein</fullName>
    </recommendedName>
</protein>
<evidence type="ECO:0000256" key="6">
    <source>
        <dbReference type="ARBA" id="ARBA00022970"/>
    </source>
</evidence>
<dbReference type="GO" id="GO:0015188">
    <property type="term" value="F:L-isoleucine transmembrane transporter activity"/>
    <property type="evidence" value="ECO:0007669"/>
    <property type="project" value="TreeGrafter"/>
</dbReference>
<feature type="transmembrane region" description="Helical" evidence="9">
    <location>
        <begin position="40"/>
        <end position="63"/>
    </location>
</feature>
<sequence>MNKSIRKDILIVSFALFSMFFGAGNVIFPPYLGLTSGSDFLLSALGFIITGAGLPILGIIAIAKSGTFDNFANRVFNKFPLILGTCIMIAIGPLLAIPKTAALTYEIGIKTLFPSSNSYIAIIIFFMVTLFFSLNSSNVIDKLGAILTPLLLISLIILIVNGIVNPLGVPKDLKIEGAFSMGFVNGYQTMDAFASIMFAMIIIKSISQKGYKDEKLRKITSVTGFFAGLGLALIYFGLLYIGSCASGSVSPDISKSDMVIYIADQTMGYKGKFILAMIISFACLTTAIGLTTTAGEYFETITNGKLKYKLTAVFTCIFSACMAYLGVDKIVAFSAPILSALYPTTIILIVFNVISVKNKYIYKGACLPVLIYGILTSILPKAISEQVNAVYPMFTDAFGWLPLAIVGGVIGYMVSLKKFSIAE</sequence>
<organism evidence="10 11">
    <name type="scientific">Peptoanaerobacter stomatis</name>
    <dbReference type="NCBI Taxonomy" id="796937"/>
    <lineage>
        <taxon>Bacteria</taxon>
        <taxon>Bacillati</taxon>
        <taxon>Bacillota</taxon>
        <taxon>Clostridia</taxon>
        <taxon>Peptostreptococcales</taxon>
        <taxon>Filifactoraceae</taxon>
        <taxon>Peptoanaerobacter</taxon>
    </lineage>
</organism>
<dbReference type="PATRIC" id="fig|796937.3.peg.808"/>
<evidence type="ECO:0000256" key="3">
    <source>
        <dbReference type="ARBA" id="ARBA00022448"/>
    </source>
</evidence>
<comment type="similarity">
    <text evidence="2 9">Belongs to the branched chain amino acid transporter family.</text>
</comment>
<feature type="transmembrane region" description="Helical" evidence="9">
    <location>
        <begin position="117"/>
        <end position="134"/>
    </location>
</feature>
<feature type="transmembrane region" description="Helical" evidence="9">
    <location>
        <begin position="75"/>
        <end position="97"/>
    </location>
</feature>
<feature type="transmembrane region" description="Helical" evidence="9">
    <location>
        <begin position="360"/>
        <end position="379"/>
    </location>
</feature>
<evidence type="ECO:0000256" key="9">
    <source>
        <dbReference type="RuleBase" id="RU362122"/>
    </source>
</evidence>
<dbReference type="GO" id="GO:0015820">
    <property type="term" value="P:L-leucine transport"/>
    <property type="evidence" value="ECO:0007669"/>
    <property type="project" value="TreeGrafter"/>
</dbReference>
<evidence type="ECO:0000256" key="1">
    <source>
        <dbReference type="ARBA" id="ARBA00004651"/>
    </source>
</evidence>
<dbReference type="PANTHER" id="PTHR30588:SF0">
    <property type="entry name" value="BRANCHED-CHAIN AMINO ACID PERMEASE BRNQ"/>
    <property type="match status" value="1"/>
</dbReference>
<feature type="transmembrane region" description="Helical" evidence="9">
    <location>
        <begin position="9"/>
        <end position="28"/>
    </location>
</feature>
<comment type="function">
    <text evidence="9">Component of the transport system for branched-chain amino acids.</text>
</comment>
<evidence type="ECO:0000313" key="11">
    <source>
        <dbReference type="Proteomes" id="UP000006437"/>
    </source>
</evidence>
<dbReference type="PANTHER" id="PTHR30588">
    <property type="entry name" value="BRANCHED-CHAIN AMINO ACID TRANSPORT SYSTEM 2 CARRIER PROTEIN"/>
    <property type="match status" value="1"/>
</dbReference>
<name>G9WZL0_9FIRM</name>
<keyword evidence="3 9" id="KW-0813">Transport</keyword>